<dbReference type="InterPro" id="IPR035906">
    <property type="entry name" value="MetI-like_sf"/>
</dbReference>
<keyword evidence="10" id="KW-1185">Reference proteome</keyword>
<name>A0A1H7YMP0_9ACTN</name>
<keyword evidence="6 7" id="KW-0472">Membrane</keyword>
<reference evidence="9 10" key="1">
    <citation type="submission" date="2016-10" db="EMBL/GenBank/DDBJ databases">
        <authorList>
            <person name="de Groot N.N."/>
        </authorList>
    </citation>
    <scope>NUCLEOTIDE SEQUENCE [LARGE SCALE GENOMIC DNA]</scope>
    <source>
        <strain evidence="9 10">DSM 43357</strain>
    </source>
</reference>
<dbReference type="AlphaFoldDB" id="A0A1H7YMP0"/>
<keyword evidence="2 7" id="KW-0813">Transport</keyword>
<evidence type="ECO:0000256" key="4">
    <source>
        <dbReference type="ARBA" id="ARBA00022692"/>
    </source>
</evidence>
<proteinExistence type="inferred from homology"/>
<evidence type="ECO:0000256" key="6">
    <source>
        <dbReference type="ARBA" id="ARBA00023136"/>
    </source>
</evidence>
<evidence type="ECO:0000256" key="5">
    <source>
        <dbReference type="ARBA" id="ARBA00022989"/>
    </source>
</evidence>
<dbReference type="CDD" id="cd06261">
    <property type="entry name" value="TM_PBP2"/>
    <property type="match status" value="1"/>
</dbReference>
<feature type="transmembrane region" description="Helical" evidence="7">
    <location>
        <begin position="298"/>
        <end position="318"/>
    </location>
</feature>
<dbReference type="PANTHER" id="PTHR43227">
    <property type="entry name" value="BLL4140 PROTEIN"/>
    <property type="match status" value="1"/>
</dbReference>
<feature type="non-terminal residue" evidence="9">
    <location>
        <position position="1"/>
    </location>
</feature>
<evidence type="ECO:0000313" key="10">
    <source>
        <dbReference type="Proteomes" id="UP000198953"/>
    </source>
</evidence>
<dbReference type="GO" id="GO:0055085">
    <property type="term" value="P:transmembrane transport"/>
    <property type="evidence" value="ECO:0007669"/>
    <property type="project" value="InterPro"/>
</dbReference>
<dbReference type="STRING" id="46177.SAMN05660976_05275"/>
<gene>
    <name evidence="9" type="ORF">SAMN05660976_05275</name>
</gene>
<accession>A0A1H7YMP0</accession>
<sequence length="330" mass="36522">GPDPLKKGVSVTTMPAVASPVPETASRRSRRLRLSPLERSRRRLFVPFVYPALVVYAAVMVAPTVFTLWISLNHWAGAGPMQWAGLSNYTRMFKDPVFRTSFVNTFWIVFGVGIGVFAIAFLLTMLMHDMVGRRLARAVVFFPSLVPGIAISILWGFLFNYPDGLVDTVLVKLGVEHPPAWLAQDNAFKTILVGMMWLTTGTYTVIFMAAVDRIPRELYEAAELEGAGPVARFRYVTFPLMRDIVSVCSVLWCVGALKTFEFLLTFSAQDGALPSPKLWNFAMYSYGEAFNPDGVPDYGISSACGVIVLVLTGGLAVLSRRILRKDSITY</sequence>
<comment type="subcellular location">
    <subcellularLocation>
        <location evidence="1 7">Cell membrane</location>
        <topology evidence="1 7">Multi-pass membrane protein</topology>
    </subcellularLocation>
</comment>
<feature type="transmembrane region" description="Helical" evidence="7">
    <location>
        <begin position="48"/>
        <end position="72"/>
    </location>
</feature>
<organism evidence="9 10">
    <name type="scientific">Nonomuraea pusilla</name>
    <dbReference type="NCBI Taxonomy" id="46177"/>
    <lineage>
        <taxon>Bacteria</taxon>
        <taxon>Bacillati</taxon>
        <taxon>Actinomycetota</taxon>
        <taxon>Actinomycetes</taxon>
        <taxon>Streptosporangiales</taxon>
        <taxon>Streptosporangiaceae</taxon>
        <taxon>Nonomuraea</taxon>
    </lineage>
</organism>
<dbReference type="InterPro" id="IPR050809">
    <property type="entry name" value="UgpAE/MalFG_permease"/>
</dbReference>
<comment type="similarity">
    <text evidence="7">Belongs to the binding-protein-dependent transport system permease family.</text>
</comment>
<dbReference type="Gene3D" id="1.10.3720.10">
    <property type="entry name" value="MetI-like"/>
    <property type="match status" value="1"/>
</dbReference>
<dbReference type="Proteomes" id="UP000198953">
    <property type="component" value="Unassembled WGS sequence"/>
</dbReference>
<evidence type="ECO:0000313" key="9">
    <source>
        <dbReference type="EMBL" id="SEM47201.1"/>
    </source>
</evidence>
<dbReference type="InterPro" id="IPR000515">
    <property type="entry name" value="MetI-like"/>
</dbReference>
<feature type="transmembrane region" description="Helical" evidence="7">
    <location>
        <begin position="106"/>
        <end position="126"/>
    </location>
</feature>
<feature type="domain" description="ABC transmembrane type-1" evidence="8">
    <location>
        <begin position="102"/>
        <end position="319"/>
    </location>
</feature>
<dbReference type="EMBL" id="FOBF01000013">
    <property type="protein sequence ID" value="SEM47201.1"/>
    <property type="molecule type" value="Genomic_DNA"/>
</dbReference>
<dbReference type="GO" id="GO:0005886">
    <property type="term" value="C:plasma membrane"/>
    <property type="evidence" value="ECO:0007669"/>
    <property type="project" value="UniProtKB-SubCell"/>
</dbReference>
<protein>
    <submittedName>
        <fullName evidence="9">Carbohydrate ABC transporter membrane protein 1, CUT1 family</fullName>
    </submittedName>
</protein>
<dbReference type="PANTHER" id="PTHR43227:SF8">
    <property type="entry name" value="DIACETYLCHITOBIOSE UPTAKE SYSTEM PERMEASE PROTEIN DASB"/>
    <property type="match status" value="1"/>
</dbReference>
<feature type="transmembrane region" description="Helical" evidence="7">
    <location>
        <begin position="244"/>
        <end position="268"/>
    </location>
</feature>
<dbReference type="Pfam" id="PF00528">
    <property type="entry name" value="BPD_transp_1"/>
    <property type="match status" value="1"/>
</dbReference>
<dbReference type="RefSeq" id="WP_218154060.1">
    <property type="nucleotide sequence ID" value="NZ_FOBF01000013.1"/>
</dbReference>
<evidence type="ECO:0000256" key="7">
    <source>
        <dbReference type="RuleBase" id="RU363032"/>
    </source>
</evidence>
<evidence type="ECO:0000256" key="2">
    <source>
        <dbReference type="ARBA" id="ARBA00022448"/>
    </source>
</evidence>
<keyword evidence="3" id="KW-1003">Cell membrane</keyword>
<feature type="transmembrane region" description="Helical" evidence="7">
    <location>
        <begin position="191"/>
        <end position="211"/>
    </location>
</feature>
<dbReference type="PROSITE" id="PS50928">
    <property type="entry name" value="ABC_TM1"/>
    <property type="match status" value="1"/>
</dbReference>
<evidence type="ECO:0000259" key="8">
    <source>
        <dbReference type="PROSITE" id="PS50928"/>
    </source>
</evidence>
<evidence type="ECO:0000256" key="1">
    <source>
        <dbReference type="ARBA" id="ARBA00004651"/>
    </source>
</evidence>
<keyword evidence="5 7" id="KW-1133">Transmembrane helix</keyword>
<evidence type="ECO:0000256" key="3">
    <source>
        <dbReference type="ARBA" id="ARBA00022475"/>
    </source>
</evidence>
<keyword evidence="4 7" id="KW-0812">Transmembrane</keyword>
<dbReference type="SUPFAM" id="SSF161098">
    <property type="entry name" value="MetI-like"/>
    <property type="match status" value="1"/>
</dbReference>
<feature type="transmembrane region" description="Helical" evidence="7">
    <location>
        <begin position="138"/>
        <end position="158"/>
    </location>
</feature>